<evidence type="ECO:0000313" key="2">
    <source>
        <dbReference type="EMBL" id="UYM05560.1"/>
    </source>
</evidence>
<dbReference type="RefSeq" id="WP_271634376.1">
    <property type="nucleotide sequence ID" value="NZ_CP094970.1"/>
</dbReference>
<proteinExistence type="predicted"/>
<sequence>MSDKHVIVGAGPVGTELATVLAAADKQVTVVTRSGRGVEARNVSRVAADASDGDGLARLTDGAVALYNCANPGDYTTWQAVWPPLAASLLGAARKTGAVLVTAASLYPYGPVDVPMVEDLPDAATDKKGLIRAGMWADALDAHRAGEARVVEVRGSDYVGTGVGKNGHVSRNLPRALAGKGVRVIGDPDLPHSWTDVLDMARTLAAVADDADAWGRVWHAPTNAPRTQSEALGDVLAAVGKRPVPVKPFPMRTMRLIGRFNPMVRELMDMSYMFTRPYVLDSSAAEERYGLEPTPWDEVCRRTAAG</sequence>
<dbReference type="KEGG" id="sgrg:L0C25_00280"/>
<reference evidence="2" key="1">
    <citation type="submission" date="2022-01" db="EMBL/GenBank/DDBJ databases">
        <title>Nocardioidaceae gen. sp. A5X3R13.</title>
        <authorList>
            <person name="Lopez Marin M.A."/>
            <person name="Uhlik O."/>
        </authorList>
    </citation>
    <scope>NUCLEOTIDE SEQUENCE</scope>
    <source>
        <strain evidence="2">A5X3R13</strain>
    </source>
</reference>
<evidence type="ECO:0000259" key="1">
    <source>
        <dbReference type="Pfam" id="PF01370"/>
    </source>
</evidence>
<evidence type="ECO:0000313" key="3">
    <source>
        <dbReference type="Proteomes" id="UP001164390"/>
    </source>
</evidence>
<name>A0AA46THW4_9ACTN</name>
<dbReference type="Gene3D" id="3.40.50.720">
    <property type="entry name" value="NAD(P)-binding Rossmann-like Domain"/>
    <property type="match status" value="1"/>
</dbReference>
<dbReference type="Pfam" id="PF01370">
    <property type="entry name" value="Epimerase"/>
    <property type="match status" value="1"/>
</dbReference>
<protein>
    <submittedName>
        <fullName evidence="2">NAD-dependent epimerase/dehydratase family protein</fullName>
    </submittedName>
</protein>
<dbReference type="EMBL" id="CP094970">
    <property type="protein sequence ID" value="UYM05560.1"/>
    <property type="molecule type" value="Genomic_DNA"/>
</dbReference>
<dbReference type="InterPro" id="IPR001509">
    <property type="entry name" value="Epimerase_deHydtase"/>
</dbReference>
<keyword evidence="3" id="KW-1185">Reference proteome</keyword>
<dbReference type="InterPro" id="IPR036291">
    <property type="entry name" value="NAD(P)-bd_dom_sf"/>
</dbReference>
<feature type="domain" description="NAD-dependent epimerase/dehydratase" evidence="1">
    <location>
        <begin position="7"/>
        <end position="212"/>
    </location>
</feature>
<dbReference type="AlphaFoldDB" id="A0AA46THW4"/>
<dbReference type="SUPFAM" id="SSF51735">
    <property type="entry name" value="NAD(P)-binding Rossmann-fold domains"/>
    <property type="match status" value="1"/>
</dbReference>
<accession>A0AA46THW4</accession>
<organism evidence="2 3">
    <name type="scientific">Solicola gregarius</name>
    <dbReference type="NCBI Taxonomy" id="2908642"/>
    <lineage>
        <taxon>Bacteria</taxon>
        <taxon>Bacillati</taxon>
        <taxon>Actinomycetota</taxon>
        <taxon>Actinomycetes</taxon>
        <taxon>Propionibacteriales</taxon>
        <taxon>Nocardioidaceae</taxon>
        <taxon>Solicola</taxon>
    </lineage>
</organism>
<gene>
    <name evidence="2" type="ORF">L0C25_00280</name>
</gene>
<dbReference type="Proteomes" id="UP001164390">
    <property type="component" value="Chromosome"/>
</dbReference>